<reference evidence="6" key="1">
    <citation type="journal article" date="2013" name="Science">
        <title>The Amborella genome and the evolution of flowering plants.</title>
        <authorList>
            <consortium name="Amborella Genome Project"/>
        </authorList>
    </citation>
    <scope>NUCLEOTIDE SEQUENCE [LARGE SCALE GENOMIC DNA]</scope>
</reference>
<dbReference type="Proteomes" id="UP000017836">
    <property type="component" value="Unassembled WGS sequence"/>
</dbReference>
<comment type="similarity">
    <text evidence="1">Belongs to the FLZ family.</text>
</comment>
<dbReference type="eggNOG" id="ENOG502S086">
    <property type="taxonomic scope" value="Eukaryota"/>
</dbReference>
<gene>
    <name evidence="5" type="ORF">AMTR_s00025p00205050</name>
</gene>
<keyword evidence="2" id="KW-0479">Metal-binding</keyword>
<organism evidence="5 6">
    <name type="scientific">Amborella trichopoda</name>
    <dbReference type="NCBI Taxonomy" id="13333"/>
    <lineage>
        <taxon>Eukaryota</taxon>
        <taxon>Viridiplantae</taxon>
        <taxon>Streptophyta</taxon>
        <taxon>Embryophyta</taxon>
        <taxon>Tracheophyta</taxon>
        <taxon>Spermatophyta</taxon>
        <taxon>Magnoliopsida</taxon>
        <taxon>Amborellales</taxon>
        <taxon>Amborellaceae</taxon>
        <taxon>Amborella</taxon>
    </lineage>
</organism>
<keyword evidence="6" id="KW-1185">Reference proteome</keyword>
<evidence type="ECO:0000313" key="6">
    <source>
        <dbReference type="Proteomes" id="UP000017836"/>
    </source>
</evidence>
<dbReference type="OMA" id="KHIRSDD"/>
<name>W1PYG8_AMBTC</name>
<protein>
    <recommendedName>
        <fullName evidence="4">FLZ-type domain-containing protein</fullName>
    </recommendedName>
</protein>
<dbReference type="InterPro" id="IPR007650">
    <property type="entry name" value="Zf-FLZ_dom"/>
</dbReference>
<evidence type="ECO:0000313" key="5">
    <source>
        <dbReference type="EMBL" id="ERN12550.1"/>
    </source>
</evidence>
<dbReference type="InterPro" id="IPR044604">
    <property type="entry name" value="FLZ12/13/14"/>
</dbReference>
<dbReference type="OrthoDB" id="828272at2759"/>
<proteinExistence type="inferred from homology"/>
<dbReference type="PROSITE" id="PS51795">
    <property type="entry name" value="ZF_FLZ"/>
    <property type="match status" value="1"/>
</dbReference>
<dbReference type="PANTHER" id="PTHR47208:SF1">
    <property type="entry name" value="OS02G0174800 PROTEIN"/>
    <property type="match status" value="1"/>
</dbReference>
<dbReference type="Pfam" id="PF04570">
    <property type="entry name" value="zf-FLZ"/>
    <property type="match status" value="1"/>
</dbReference>
<dbReference type="HOGENOM" id="CLU_103134_1_0_1"/>
<sequence length="252" mass="27918">MLGKRSRAIQKNTSIISLMLDLAEIPTIKIPLFFSFTEPDGSNSPTSPLEIRSSSINGRSPKLEGVGLGIVAAMNKPYQNQDSLSLKPTLMANAINRPTTSPMSQPIPIGPAKISAKFRGTRQTELSESYTCVISHHGPNSIRKREYFDEKRCEIAEKNCGNCGFFFESPKKHAYEALDFLKFCYLCRKKLHGRDIYMYRGDKAFCSVECRCQQILSDELKEKCGSEALKPLDASDSPCSAPKLFYAGVAAA</sequence>
<evidence type="ECO:0000256" key="1">
    <source>
        <dbReference type="ARBA" id="ARBA00009374"/>
    </source>
</evidence>
<dbReference type="Gramene" id="ERN12550">
    <property type="protein sequence ID" value="ERN12550"/>
    <property type="gene ID" value="AMTR_s00025p00205050"/>
</dbReference>
<feature type="domain" description="FLZ-type" evidence="4">
    <location>
        <begin position="179"/>
        <end position="222"/>
    </location>
</feature>
<dbReference type="GO" id="GO:0046872">
    <property type="term" value="F:metal ion binding"/>
    <property type="evidence" value="ECO:0007669"/>
    <property type="project" value="UniProtKB-KW"/>
</dbReference>
<accession>W1PYG8</accession>
<dbReference type="EMBL" id="KI392614">
    <property type="protein sequence ID" value="ERN12550.1"/>
    <property type="molecule type" value="Genomic_DNA"/>
</dbReference>
<evidence type="ECO:0000256" key="3">
    <source>
        <dbReference type="PROSITE-ProRule" id="PRU01131"/>
    </source>
</evidence>
<evidence type="ECO:0000259" key="4">
    <source>
        <dbReference type="PROSITE" id="PS51795"/>
    </source>
</evidence>
<dbReference type="AlphaFoldDB" id="W1PYG8"/>
<evidence type="ECO:0000256" key="2">
    <source>
        <dbReference type="ARBA" id="ARBA00022723"/>
    </source>
</evidence>
<dbReference type="PANTHER" id="PTHR47208">
    <property type="entry name" value="OS02G0174800 PROTEIN"/>
    <property type="match status" value="1"/>
</dbReference>
<feature type="zinc finger region" description="FLZ-type" evidence="3">
    <location>
        <begin position="179"/>
        <end position="222"/>
    </location>
</feature>
<dbReference type="KEGG" id="atr:18440768"/>